<dbReference type="Proteomes" id="UP001215598">
    <property type="component" value="Unassembled WGS sequence"/>
</dbReference>
<dbReference type="AlphaFoldDB" id="A0AAD7DXK4"/>
<name>A0AAD7DXK4_9AGAR</name>
<organism evidence="2 3">
    <name type="scientific">Mycena metata</name>
    <dbReference type="NCBI Taxonomy" id="1033252"/>
    <lineage>
        <taxon>Eukaryota</taxon>
        <taxon>Fungi</taxon>
        <taxon>Dikarya</taxon>
        <taxon>Basidiomycota</taxon>
        <taxon>Agaricomycotina</taxon>
        <taxon>Agaricomycetes</taxon>
        <taxon>Agaricomycetidae</taxon>
        <taxon>Agaricales</taxon>
        <taxon>Marasmiineae</taxon>
        <taxon>Mycenaceae</taxon>
        <taxon>Mycena</taxon>
    </lineage>
</organism>
<keyword evidence="3" id="KW-1185">Reference proteome</keyword>
<comment type="caution">
    <text evidence="2">The sequence shown here is derived from an EMBL/GenBank/DDBJ whole genome shotgun (WGS) entry which is preliminary data.</text>
</comment>
<keyword evidence="1" id="KW-1133">Transmembrane helix</keyword>
<keyword evidence="1" id="KW-0472">Membrane</keyword>
<feature type="transmembrane region" description="Helical" evidence="1">
    <location>
        <begin position="28"/>
        <end position="48"/>
    </location>
</feature>
<dbReference type="EMBL" id="JARKIB010000532">
    <property type="protein sequence ID" value="KAJ7701361.1"/>
    <property type="molecule type" value="Genomic_DNA"/>
</dbReference>
<reference evidence="2" key="1">
    <citation type="submission" date="2023-03" db="EMBL/GenBank/DDBJ databases">
        <title>Massive genome expansion in bonnet fungi (Mycena s.s.) driven by repeated elements and novel gene families across ecological guilds.</title>
        <authorList>
            <consortium name="Lawrence Berkeley National Laboratory"/>
            <person name="Harder C.B."/>
            <person name="Miyauchi S."/>
            <person name="Viragh M."/>
            <person name="Kuo A."/>
            <person name="Thoen E."/>
            <person name="Andreopoulos B."/>
            <person name="Lu D."/>
            <person name="Skrede I."/>
            <person name="Drula E."/>
            <person name="Henrissat B."/>
            <person name="Morin E."/>
            <person name="Kohler A."/>
            <person name="Barry K."/>
            <person name="LaButti K."/>
            <person name="Morin E."/>
            <person name="Salamov A."/>
            <person name="Lipzen A."/>
            <person name="Mereny Z."/>
            <person name="Hegedus B."/>
            <person name="Baldrian P."/>
            <person name="Stursova M."/>
            <person name="Weitz H."/>
            <person name="Taylor A."/>
            <person name="Grigoriev I.V."/>
            <person name="Nagy L.G."/>
            <person name="Martin F."/>
            <person name="Kauserud H."/>
        </authorList>
    </citation>
    <scope>NUCLEOTIDE SEQUENCE</scope>
    <source>
        <strain evidence="2">CBHHK182m</strain>
    </source>
</reference>
<keyword evidence="1" id="KW-0812">Transmembrane</keyword>
<evidence type="ECO:0000313" key="2">
    <source>
        <dbReference type="EMBL" id="KAJ7701361.1"/>
    </source>
</evidence>
<evidence type="ECO:0000313" key="3">
    <source>
        <dbReference type="Proteomes" id="UP001215598"/>
    </source>
</evidence>
<protein>
    <submittedName>
        <fullName evidence="2">Uncharacterized protein</fullName>
    </submittedName>
</protein>
<sequence length="177" mass="19715">MSLILNRGTGLPDASLPILASPLPPATAAKVMVVIIGLLLIAASLYYLSPMRLTRVLSDAMQKLDKVFVEVSTAGLLGLLPPEDTQIVVSTYQKLRVEAGKVQTETLRHSTSWRSSLFNFFPRSTRLFRCIKQVKDFQTHLQISQEDYRNKTHSLPLSFATRVSHSTSTARFRVLTA</sequence>
<gene>
    <name evidence="2" type="ORF">B0H16DRAFT_1705376</name>
</gene>
<accession>A0AAD7DXK4</accession>
<proteinExistence type="predicted"/>
<evidence type="ECO:0000256" key="1">
    <source>
        <dbReference type="SAM" id="Phobius"/>
    </source>
</evidence>